<dbReference type="AlphaFoldDB" id="A0A6A6UP17"/>
<proteinExistence type="predicted"/>
<accession>A0A6A6UP17</accession>
<evidence type="ECO:0000313" key="3">
    <source>
        <dbReference type="EMBL" id="KAF2673193.1"/>
    </source>
</evidence>
<reference evidence="3" key="1">
    <citation type="journal article" date="2020" name="Stud. Mycol.">
        <title>101 Dothideomycetes genomes: a test case for predicting lifestyles and emergence of pathogens.</title>
        <authorList>
            <person name="Haridas S."/>
            <person name="Albert R."/>
            <person name="Binder M."/>
            <person name="Bloem J."/>
            <person name="Labutti K."/>
            <person name="Salamov A."/>
            <person name="Andreopoulos B."/>
            <person name="Baker S."/>
            <person name="Barry K."/>
            <person name="Bills G."/>
            <person name="Bluhm B."/>
            <person name="Cannon C."/>
            <person name="Castanera R."/>
            <person name="Culley D."/>
            <person name="Daum C."/>
            <person name="Ezra D."/>
            <person name="Gonzalez J."/>
            <person name="Henrissat B."/>
            <person name="Kuo A."/>
            <person name="Liang C."/>
            <person name="Lipzen A."/>
            <person name="Lutzoni F."/>
            <person name="Magnuson J."/>
            <person name="Mondo S."/>
            <person name="Nolan M."/>
            <person name="Ohm R."/>
            <person name="Pangilinan J."/>
            <person name="Park H.-J."/>
            <person name="Ramirez L."/>
            <person name="Alfaro M."/>
            <person name="Sun H."/>
            <person name="Tritt A."/>
            <person name="Yoshinaga Y."/>
            <person name="Zwiers L.-H."/>
            <person name="Turgeon B."/>
            <person name="Goodwin S."/>
            <person name="Spatafora J."/>
            <person name="Crous P."/>
            <person name="Grigoriev I."/>
        </authorList>
    </citation>
    <scope>NUCLEOTIDE SEQUENCE</scope>
    <source>
        <strain evidence="3">CBS 115976</strain>
    </source>
</reference>
<evidence type="ECO:0000256" key="2">
    <source>
        <dbReference type="SAM" id="Phobius"/>
    </source>
</evidence>
<protein>
    <recommendedName>
        <fullName evidence="5">DUF3176 domain-containing protein</fullName>
    </recommendedName>
</protein>
<gene>
    <name evidence="3" type="ORF">BT63DRAFT_421358</name>
</gene>
<feature type="transmembrane region" description="Helical" evidence="2">
    <location>
        <begin position="609"/>
        <end position="633"/>
    </location>
</feature>
<evidence type="ECO:0000256" key="1">
    <source>
        <dbReference type="SAM" id="MobiDB-lite"/>
    </source>
</evidence>
<keyword evidence="4" id="KW-1185">Reference proteome</keyword>
<dbReference type="InterPro" id="IPR021514">
    <property type="entry name" value="DUF3176"/>
</dbReference>
<keyword evidence="2" id="KW-0472">Membrane</keyword>
<evidence type="ECO:0008006" key="5">
    <source>
        <dbReference type="Google" id="ProtNLM"/>
    </source>
</evidence>
<sequence>MAHLSVQSQTVLDEHLSLSPRTPDLGQFPSPVNYGSVTPTSEHHPFSERSSTQFQKSFVEKFQNTSANFTFNSKGDEQLSQSSASHTVGSRLQREIEDGWLWEALSWVISAGCMLALTVLLGLYNNKPLPARWPSGISLNAAISVLSSIGKYALSVPLENSLGQLKWIWFRSKKTKKLIDLERFDEASRGPWGAFLLLWHIKGKKLASFAAVITILSLAMDPFFQQIVAYPQRPGEFGKSTITRAVKFFTHENLEYANGGNYSISDESMWSAMESAYFGDGKESKIDAFCPTSNCQWPEFQTLGVCSKCHDASELLQFGCMPERGEWLTQRSTAMLGINQTISTAPVLSCGWFFNASSEDRMLMSGYVLDNTTSPPSPGEALFIRSLATATPADADNVTYWDRSYYYKNESNALPFWDFLVVMNKNVSSVYLHERPEAAECVLQWCVKNITASVINGEYKEEIVSTFINETQVGYPARHESKWRPPGTSYMHGVADVIIEPPGQDEQFFVPDYTVFQTVNPFYCFIPSYMTVANITANPLMRVDNKNTGGMDNSYILNFNLTEWSKPSNISVWSDIMATAVTNTIRSFPNSSEPVPGFGGLETYIHIQWAWISLPVIILFGTAMLLICVIITGPTKQEGGVWKTSPLPMLLHGPSSQLRADFGDAWSMYDMRRKARQVDVVLREEVDGLRFHPDKNGSYAEK</sequence>
<organism evidence="3 4">
    <name type="scientific">Microthyrium microscopicum</name>
    <dbReference type="NCBI Taxonomy" id="703497"/>
    <lineage>
        <taxon>Eukaryota</taxon>
        <taxon>Fungi</taxon>
        <taxon>Dikarya</taxon>
        <taxon>Ascomycota</taxon>
        <taxon>Pezizomycotina</taxon>
        <taxon>Dothideomycetes</taxon>
        <taxon>Dothideomycetes incertae sedis</taxon>
        <taxon>Microthyriales</taxon>
        <taxon>Microthyriaceae</taxon>
        <taxon>Microthyrium</taxon>
    </lineage>
</organism>
<dbReference type="EMBL" id="MU004231">
    <property type="protein sequence ID" value="KAF2673193.1"/>
    <property type="molecule type" value="Genomic_DNA"/>
</dbReference>
<dbReference type="PANTHER" id="PTHR35394">
    <property type="entry name" value="DUF3176 DOMAIN-CONTAINING PROTEIN"/>
    <property type="match status" value="1"/>
</dbReference>
<dbReference type="PANTHER" id="PTHR35394:SF5">
    <property type="entry name" value="DUF3176 DOMAIN-CONTAINING PROTEIN"/>
    <property type="match status" value="1"/>
</dbReference>
<dbReference type="Proteomes" id="UP000799302">
    <property type="component" value="Unassembled WGS sequence"/>
</dbReference>
<evidence type="ECO:0000313" key="4">
    <source>
        <dbReference type="Proteomes" id="UP000799302"/>
    </source>
</evidence>
<dbReference type="Pfam" id="PF11374">
    <property type="entry name" value="DUF3176"/>
    <property type="match status" value="1"/>
</dbReference>
<name>A0A6A6UP17_9PEZI</name>
<dbReference type="OrthoDB" id="5242705at2759"/>
<feature type="region of interest" description="Disordered" evidence="1">
    <location>
        <begin position="18"/>
        <end position="49"/>
    </location>
</feature>
<keyword evidence="2" id="KW-1133">Transmembrane helix</keyword>
<keyword evidence="2" id="KW-0812">Transmembrane</keyword>